<dbReference type="RefSeq" id="XP_016515200.1">
    <property type="nucleotide sequence ID" value="XM_016659714.1"/>
</dbReference>
<proteinExistence type="predicted"/>
<gene>
    <name evidence="1" type="primary">LOC107831916</name>
</gene>
<accession>A0A1S4DP63</accession>
<evidence type="ECO:0000313" key="1">
    <source>
        <dbReference type="RefSeq" id="XP_016515200.1"/>
    </source>
</evidence>
<dbReference type="PANTHER" id="PTHR35218:SF8">
    <property type="entry name" value="ENDONUCLEASE_EXONUCLEASE_PHOSPHATASE"/>
    <property type="match status" value="1"/>
</dbReference>
<sequence length="248" mass="28225">MEETTYDHLCTGSLLLDSIRAFEFSMENNEVLVLLCPRALTKCASQTTLLVLLETKIADDKKLTEELHFDMLIQSPTVGLSGGIVMIWKEDCVTVDEVSTTPQGIHAMVKVLPSHTLWLFSAIYASTILADRKLLWDSLVTISKSNTGNWFIGEEFNEVVKARDKFGGNPINLSRSNLFWNCLNECRLVDLGYKGSKYTWTNKRYKNRSSLILERIDRCFANDCWISQYPDASVNHLPKTNSNHCLYK</sequence>
<name>A0A1S4DP63_TOBAC</name>
<dbReference type="SUPFAM" id="SSF56219">
    <property type="entry name" value="DNase I-like"/>
    <property type="match status" value="1"/>
</dbReference>
<dbReference type="AlphaFoldDB" id="A0A1S4DP63"/>
<dbReference type="OrthoDB" id="692400at2759"/>
<dbReference type="PaxDb" id="4097-A0A1S4DP63"/>
<organism evidence="1">
    <name type="scientific">Nicotiana tabacum</name>
    <name type="common">Common tobacco</name>
    <dbReference type="NCBI Taxonomy" id="4097"/>
    <lineage>
        <taxon>Eukaryota</taxon>
        <taxon>Viridiplantae</taxon>
        <taxon>Streptophyta</taxon>
        <taxon>Embryophyta</taxon>
        <taxon>Tracheophyta</taxon>
        <taxon>Spermatophyta</taxon>
        <taxon>Magnoliopsida</taxon>
        <taxon>eudicotyledons</taxon>
        <taxon>Gunneridae</taxon>
        <taxon>Pentapetalae</taxon>
        <taxon>asterids</taxon>
        <taxon>lamiids</taxon>
        <taxon>Solanales</taxon>
        <taxon>Solanaceae</taxon>
        <taxon>Nicotianoideae</taxon>
        <taxon>Nicotianeae</taxon>
        <taxon>Nicotiana</taxon>
    </lineage>
</organism>
<dbReference type="PANTHER" id="PTHR35218">
    <property type="entry name" value="RNASE H DOMAIN-CONTAINING PROTEIN"/>
    <property type="match status" value="1"/>
</dbReference>
<protein>
    <submittedName>
        <fullName evidence="1">Uncharacterized protein</fullName>
    </submittedName>
</protein>
<reference evidence="1" key="1">
    <citation type="submission" date="2025-08" db="UniProtKB">
        <authorList>
            <consortium name="RefSeq"/>
        </authorList>
    </citation>
    <scope>IDENTIFICATION</scope>
</reference>
<dbReference type="Gene3D" id="3.60.10.10">
    <property type="entry name" value="Endonuclease/exonuclease/phosphatase"/>
    <property type="match status" value="1"/>
</dbReference>
<dbReference type="KEGG" id="nta:107831916"/>
<dbReference type="InterPro" id="IPR036691">
    <property type="entry name" value="Endo/exonu/phosph_ase_sf"/>
</dbReference>